<organism evidence="4 5">
    <name type="scientific">Pseudomicrostroma glucosiphilum</name>
    <dbReference type="NCBI Taxonomy" id="1684307"/>
    <lineage>
        <taxon>Eukaryota</taxon>
        <taxon>Fungi</taxon>
        <taxon>Dikarya</taxon>
        <taxon>Basidiomycota</taxon>
        <taxon>Ustilaginomycotina</taxon>
        <taxon>Exobasidiomycetes</taxon>
        <taxon>Microstromatales</taxon>
        <taxon>Microstromatales incertae sedis</taxon>
        <taxon>Pseudomicrostroma</taxon>
    </lineage>
</organism>
<sequence length="213" mass="23094">MQGLVGLALPGQDSASPLGGFFERVVKAGVLKENIFSFALAPGGVGELQFGSVAEAAVAPPKWLPVLPDRPGEWLVKGSINGLERRMLLDTGSSTILGRKEDVLPIFEKLQDFIDVLEDPDGSIFAVLKDSSKLPTFTFTFGDFSFRLGKDALSYGTMPDGRQALSIMGDVIMEKFPKDVWIVGDAALREVVYTCDWDGKRVGFSPHKNTIVV</sequence>
<evidence type="ECO:0000313" key="4">
    <source>
        <dbReference type="EMBL" id="PWN18449.1"/>
    </source>
</evidence>
<keyword evidence="2" id="KW-0378">Hydrolase</keyword>
<dbReference type="PANTHER" id="PTHR47966">
    <property type="entry name" value="BETA-SITE APP-CLEAVING ENZYME, ISOFORM A-RELATED"/>
    <property type="match status" value="1"/>
</dbReference>
<dbReference type="PROSITE" id="PS00141">
    <property type="entry name" value="ASP_PROTEASE"/>
    <property type="match status" value="1"/>
</dbReference>
<dbReference type="Proteomes" id="UP000245942">
    <property type="component" value="Unassembled WGS sequence"/>
</dbReference>
<dbReference type="GeneID" id="37014997"/>
<evidence type="ECO:0000259" key="3">
    <source>
        <dbReference type="PROSITE" id="PS51767"/>
    </source>
</evidence>
<comment type="similarity">
    <text evidence="1">Belongs to the peptidase A1 family.</text>
</comment>
<evidence type="ECO:0000256" key="2">
    <source>
        <dbReference type="ARBA" id="ARBA00022750"/>
    </source>
</evidence>
<dbReference type="Gene3D" id="2.40.70.10">
    <property type="entry name" value="Acid Proteases"/>
    <property type="match status" value="1"/>
</dbReference>
<dbReference type="EMBL" id="KZ819336">
    <property type="protein sequence ID" value="PWN18449.1"/>
    <property type="molecule type" value="Genomic_DNA"/>
</dbReference>
<keyword evidence="5" id="KW-1185">Reference proteome</keyword>
<dbReference type="InterPro" id="IPR034164">
    <property type="entry name" value="Pepsin-like_dom"/>
</dbReference>
<dbReference type="PROSITE" id="PS51767">
    <property type="entry name" value="PEPTIDASE_A1"/>
    <property type="match status" value="1"/>
</dbReference>
<dbReference type="RefSeq" id="XP_025345609.1">
    <property type="nucleotide sequence ID" value="XM_025493263.1"/>
</dbReference>
<evidence type="ECO:0000256" key="1">
    <source>
        <dbReference type="ARBA" id="ARBA00007447"/>
    </source>
</evidence>
<accession>A0A316TYX4</accession>
<dbReference type="SUPFAM" id="SSF50630">
    <property type="entry name" value="Acid proteases"/>
    <property type="match status" value="1"/>
</dbReference>
<dbReference type="GO" id="GO:0006508">
    <property type="term" value="P:proteolysis"/>
    <property type="evidence" value="ECO:0007669"/>
    <property type="project" value="UniProtKB-KW"/>
</dbReference>
<dbReference type="InterPro" id="IPR001461">
    <property type="entry name" value="Aspartic_peptidase_A1"/>
</dbReference>
<dbReference type="InterPro" id="IPR001969">
    <property type="entry name" value="Aspartic_peptidase_AS"/>
</dbReference>
<proteinExistence type="inferred from homology"/>
<dbReference type="AlphaFoldDB" id="A0A316TYX4"/>
<keyword evidence="4" id="KW-0645">Protease</keyword>
<dbReference type="CDD" id="cd05471">
    <property type="entry name" value="pepsin_like"/>
    <property type="match status" value="1"/>
</dbReference>
<name>A0A316TYX4_9BASI</name>
<gene>
    <name evidence="4" type="ORF">BCV69DRAFT_285077</name>
</gene>
<dbReference type="PANTHER" id="PTHR47966:SF51">
    <property type="entry name" value="BETA-SITE APP-CLEAVING ENZYME, ISOFORM A-RELATED"/>
    <property type="match status" value="1"/>
</dbReference>
<dbReference type="InterPro" id="IPR033121">
    <property type="entry name" value="PEPTIDASE_A1"/>
</dbReference>
<dbReference type="GO" id="GO:0004190">
    <property type="term" value="F:aspartic-type endopeptidase activity"/>
    <property type="evidence" value="ECO:0007669"/>
    <property type="project" value="UniProtKB-KW"/>
</dbReference>
<protein>
    <submittedName>
        <fullName evidence="4">Acid protease</fullName>
    </submittedName>
</protein>
<reference evidence="4 5" key="1">
    <citation type="journal article" date="2018" name="Mol. Biol. Evol.">
        <title>Broad Genomic Sampling Reveals a Smut Pathogenic Ancestry of the Fungal Clade Ustilaginomycotina.</title>
        <authorList>
            <person name="Kijpornyongpan T."/>
            <person name="Mondo S.J."/>
            <person name="Barry K."/>
            <person name="Sandor L."/>
            <person name="Lee J."/>
            <person name="Lipzen A."/>
            <person name="Pangilinan J."/>
            <person name="LaButti K."/>
            <person name="Hainaut M."/>
            <person name="Henrissat B."/>
            <person name="Grigoriev I.V."/>
            <person name="Spatafora J.W."/>
            <person name="Aime M.C."/>
        </authorList>
    </citation>
    <scope>NUCLEOTIDE SEQUENCE [LARGE SCALE GENOMIC DNA]</scope>
    <source>
        <strain evidence="4 5">MCA 4718</strain>
    </source>
</reference>
<dbReference type="Pfam" id="PF00026">
    <property type="entry name" value="Asp"/>
    <property type="match status" value="1"/>
</dbReference>
<dbReference type="InterPro" id="IPR021109">
    <property type="entry name" value="Peptidase_aspartic_dom_sf"/>
</dbReference>
<dbReference type="STRING" id="1684307.A0A316TYX4"/>
<evidence type="ECO:0000313" key="5">
    <source>
        <dbReference type="Proteomes" id="UP000245942"/>
    </source>
</evidence>
<keyword evidence="2" id="KW-0064">Aspartyl protease</keyword>
<feature type="domain" description="Peptidase A1" evidence="3">
    <location>
        <begin position="1"/>
        <end position="205"/>
    </location>
</feature>